<gene>
    <name evidence="2" type="ORF">ACFQ2F_12290</name>
</gene>
<organism evidence="2 3">
    <name type="scientific">Methyloligella solikamskensis</name>
    <dbReference type="NCBI Taxonomy" id="1177756"/>
    <lineage>
        <taxon>Bacteria</taxon>
        <taxon>Pseudomonadati</taxon>
        <taxon>Pseudomonadota</taxon>
        <taxon>Alphaproteobacteria</taxon>
        <taxon>Hyphomicrobiales</taxon>
        <taxon>Hyphomicrobiaceae</taxon>
        <taxon>Methyloligella</taxon>
    </lineage>
</organism>
<dbReference type="SUPFAM" id="SSF53300">
    <property type="entry name" value="vWA-like"/>
    <property type="match status" value="1"/>
</dbReference>
<evidence type="ECO:0000313" key="2">
    <source>
        <dbReference type="EMBL" id="MFD0987876.1"/>
    </source>
</evidence>
<dbReference type="Proteomes" id="UP001597102">
    <property type="component" value="Unassembled WGS sequence"/>
</dbReference>
<dbReference type="EMBL" id="JBHTJO010000001">
    <property type="protein sequence ID" value="MFD0987876.1"/>
    <property type="molecule type" value="Genomic_DNA"/>
</dbReference>
<dbReference type="Pfam" id="PF13519">
    <property type="entry name" value="VWA_2"/>
    <property type="match status" value="1"/>
</dbReference>
<sequence>MSWLRNRPAFRDLRFWLIAAALAILLAGLLLPKVRLDREAYDIMAFVDISMSMNTRDVQLRGETVRRMDAIKTVLPEFIAGLPCQSRFGLGIFAERRVFVLFDPMEVCENFASIDASIESIDWRMAWDADSYITKGVHRAIDLAGRLDASLMFMTDGHEAPPLPYTGMDPFEGKPGEVRGILVGVGGRELTPIPKFDDEGNEVGVYGPDDVLQESRFGMAPPTAKERPGYHPRNNPFGDMKEGNEHLGQLKEEHLKAIAAQTGLDYAQMTNASSLVAEVERAAQPREVVVATDIRPYPAAAALVLLVLLYGAVPLKERLSRRTPAASGHSFNIIPKIRTKEGFACL</sequence>
<dbReference type="RefSeq" id="WP_379090264.1">
    <property type="nucleotide sequence ID" value="NZ_JBHTJO010000001.1"/>
</dbReference>
<comment type="caution">
    <text evidence="2">The sequence shown here is derived from an EMBL/GenBank/DDBJ whole genome shotgun (WGS) entry which is preliminary data.</text>
</comment>
<dbReference type="InterPro" id="IPR002035">
    <property type="entry name" value="VWF_A"/>
</dbReference>
<reference evidence="3" key="1">
    <citation type="journal article" date="2019" name="Int. J. Syst. Evol. Microbiol.">
        <title>The Global Catalogue of Microorganisms (GCM) 10K type strain sequencing project: providing services to taxonomists for standard genome sequencing and annotation.</title>
        <authorList>
            <consortium name="The Broad Institute Genomics Platform"/>
            <consortium name="The Broad Institute Genome Sequencing Center for Infectious Disease"/>
            <person name="Wu L."/>
            <person name="Ma J."/>
        </authorList>
    </citation>
    <scope>NUCLEOTIDE SEQUENCE [LARGE SCALE GENOMIC DNA]</scope>
    <source>
        <strain evidence="3">CCUG 61697</strain>
    </source>
</reference>
<protein>
    <submittedName>
        <fullName evidence="2">VWA domain-containing protein</fullName>
    </submittedName>
</protein>
<evidence type="ECO:0000313" key="3">
    <source>
        <dbReference type="Proteomes" id="UP001597102"/>
    </source>
</evidence>
<proteinExistence type="predicted"/>
<name>A0ABW3JDL1_9HYPH</name>
<dbReference type="SMART" id="SM00327">
    <property type="entry name" value="VWA"/>
    <property type="match status" value="1"/>
</dbReference>
<feature type="domain" description="VWFA" evidence="1">
    <location>
        <begin position="40"/>
        <end position="219"/>
    </location>
</feature>
<dbReference type="Gene3D" id="3.40.50.410">
    <property type="entry name" value="von Willebrand factor, type A domain"/>
    <property type="match status" value="1"/>
</dbReference>
<dbReference type="InterPro" id="IPR036465">
    <property type="entry name" value="vWFA_dom_sf"/>
</dbReference>
<evidence type="ECO:0000259" key="1">
    <source>
        <dbReference type="SMART" id="SM00327"/>
    </source>
</evidence>
<accession>A0ABW3JDL1</accession>
<keyword evidence="3" id="KW-1185">Reference proteome</keyword>